<keyword evidence="6" id="KW-1185">Reference proteome</keyword>
<dbReference type="OMA" id="HSSWMDD"/>
<dbReference type="GO" id="GO:0051082">
    <property type="term" value="F:unfolded protein binding"/>
    <property type="evidence" value="ECO:0007669"/>
    <property type="project" value="TreeGrafter"/>
</dbReference>
<protein>
    <submittedName>
        <fullName evidence="5">Heat shock protein beta-1</fullName>
    </submittedName>
</protein>
<sequence>MDGNGVRKEFNFPKMAPERKVPIQKSDFHVLDDEFNSIRGRFEAEMKKMEEEMARLRAKLQEQERGAFKSSASIRMSTTEESSSSHKSVDHSSWMDDFSSPLIQNGDDGKNLKLRFDVSDYAPEEILVKTIDNKLKVTAKHEEKTSNKTIYREYNREFLLPTGTNPELIKSSLSKDGVLTIEAPLPAIESFRERTIPIDKI</sequence>
<evidence type="ECO:0000256" key="2">
    <source>
        <dbReference type="RuleBase" id="RU003616"/>
    </source>
</evidence>
<feature type="domain" description="SHSP" evidence="4">
    <location>
        <begin position="93"/>
        <end position="201"/>
    </location>
</feature>
<evidence type="ECO:0000256" key="1">
    <source>
        <dbReference type="PROSITE-ProRule" id="PRU00285"/>
    </source>
</evidence>
<dbReference type="PANTHER" id="PTHR45640">
    <property type="entry name" value="HEAT SHOCK PROTEIN HSP-12.2-RELATED"/>
    <property type="match status" value="1"/>
</dbReference>
<feature type="non-terminal residue" evidence="5">
    <location>
        <position position="201"/>
    </location>
</feature>
<organism evidence="5 6">
    <name type="scientific">Stegodyphus mimosarum</name>
    <name type="common">African social velvet spider</name>
    <dbReference type="NCBI Taxonomy" id="407821"/>
    <lineage>
        <taxon>Eukaryota</taxon>
        <taxon>Metazoa</taxon>
        <taxon>Ecdysozoa</taxon>
        <taxon>Arthropoda</taxon>
        <taxon>Chelicerata</taxon>
        <taxon>Arachnida</taxon>
        <taxon>Araneae</taxon>
        <taxon>Araneomorphae</taxon>
        <taxon>Entelegynae</taxon>
        <taxon>Eresoidea</taxon>
        <taxon>Eresidae</taxon>
        <taxon>Stegodyphus</taxon>
    </lineage>
</organism>
<dbReference type="OrthoDB" id="10060792at2759"/>
<dbReference type="GO" id="GO:0005737">
    <property type="term" value="C:cytoplasm"/>
    <property type="evidence" value="ECO:0007669"/>
    <property type="project" value="TreeGrafter"/>
</dbReference>
<dbReference type="Gene3D" id="2.60.40.790">
    <property type="match status" value="1"/>
</dbReference>
<dbReference type="CDD" id="cd06526">
    <property type="entry name" value="metazoan_ACD"/>
    <property type="match status" value="1"/>
</dbReference>
<dbReference type="SUPFAM" id="SSF49764">
    <property type="entry name" value="HSP20-like chaperones"/>
    <property type="match status" value="1"/>
</dbReference>
<evidence type="ECO:0000313" key="5">
    <source>
        <dbReference type="EMBL" id="KFM69864.1"/>
    </source>
</evidence>
<name>A0A087TXM5_STEMI</name>
<dbReference type="Pfam" id="PF00011">
    <property type="entry name" value="HSP20"/>
    <property type="match status" value="1"/>
</dbReference>
<dbReference type="InterPro" id="IPR002068">
    <property type="entry name" value="A-crystallin/Hsp20_dom"/>
</dbReference>
<evidence type="ECO:0000313" key="6">
    <source>
        <dbReference type="Proteomes" id="UP000054359"/>
    </source>
</evidence>
<accession>A0A087TXM5</accession>
<dbReference type="Proteomes" id="UP000054359">
    <property type="component" value="Unassembled WGS sequence"/>
</dbReference>
<dbReference type="AlphaFoldDB" id="A0A087TXM5"/>
<evidence type="ECO:0000256" key="3">
    <source>
        <dbReference type="SAM" id="MobiDB-lite"/>
    </source>
</evidence>
<dbReference type="GO" id="GO:0009408">
    <property type="term" value="P:response to heat"/>
    <property type="evidence" value="ECO:0007669"/>
    <property type="project" value="TreeGrafter"/>
</dbReference>
<dbReference type="PRINTS" id="PR00299">
    <property type="entry name" value="ACRYSTALLIN"/>
</dbReference>
<dbReference type="PROSITE" id="PS01031">
    <property type="entry name" value="SHSP"/>
    <property type="match status" value="1"/>
</dbReference>
<dbReference type="EMBL" id="KK117218">
    <property type="protein sequence ID" value="KFM69864.1"/>
    <property type="molecule type" value="Genomic_DNA"/>
</dbReference>
<dbReference type="PANTHER" id="PTHR45640:SF26">
    <property type="entry name" value="RE23625P"/>
    <property type="match status" value="1"/>
</dbReference>
<evidence type="ECO:0000259" key="4">
    <source>
        <dbReference type="PROSITE" id="PS01031"/>
    </source>
</evidence>
<dbReference type="STRING" id="407821.A0A087TXM5"/>
<proteinExistence type="inferred from homology"/>
<dbReference type="InterPro" id="IPR001436">
    <property type="entry name" value="Alpha-crystallin/sHSP_animal"/>
</dbReference>
<gene>
    <name evidence="5" type="ORF">X975_10510</name>
</gene>
<dbReference type="GO" id="GO:0005634">
    <property type="term" value="C:nucleus"/>
    <property type="evidence" value="ECO:0007669"/>
    <property type="project" value="TreeGrafter"/>
</dbReference>
<feature type="region of interest" description="Disordered" evidence="3">
    <location>
        <begin position="61"/>
        <end position="92"/>
    </location>
</feature>
<keyword evidence="5" id="KW-0346">Stress response</keyword>
<dbReference type="GO" id="GO:0042026">
    <property type="term" value="P:protein refolding"/>
    <property type="evidence" value="ECO:0007669"/>
    <property type="project" value="TreeGrafter"/>
</dbReference>
<reference evidence="5 6" key="1">
    <citation type="submission" date="2013-11" db="EMBL/GenBank/DDBJ databases">
        <title>Genome sequencing of Stegodyphus mimosarum.</title>
        <authorList>
            <person name="Bechsgaard J."/>
        </authorList>
    </citation>
    <scope>NUCLEOTIDE SEQUENCE [LARGE SCALE GENOMIC DNA]</scope>
</reference>
<dbReference type="InterPro" id="IPR008978">
    <property type="entry name" value="HSP20-like_chaperone"/>
</dbReference>
<comment type="similarity">
    <text evidence="1 2">Belongs to the small heat shock protein (HSP20) family.</text>
</comment>
<feature type="compositionally biased region" description="Basic and acidic residues" evidence="3">
    <location>
        <begin position="83"/>
        <end position="92"/>
    </location>
</feature>